<dbReference type="GO" id="GO:0042450">
    <property type="term" value="P:L-arginine biosynthetic process via ornithine"/>
    <property type="evidence" value="ECO:0007669"/>
    <property type="project" value="UniProtKB-UniRule"/>
</dbReference>
<accession>A0A0A7V5K3</accession>
<evidence type="ECO:0000313" key="10">
    <source>
        <dbReference type="Proteomes" id="UP000030944"/>
    </source>
</evidence>
<dbReference type="FunFam" id="3.40.50.1370:FF:000008">
    <property type="entry name" value="Ornithine carbamoyltransferase"/>
    <property type="match status" value="1"/>
</dbReference>
<dbReference type="Proteomes" id="UP000241022">
    <property type="component" value="Unassembled WGS sequence"/>
</dbReference>
<evidence type="ECO:0000259" key="6">
    <source>
        <dbReference type="Pfam" id="PF00185"/>
    </source>
</evidence>
<sequence>MTKKPHNVDILTLDELESKEINNIIDLAIDLKKELKKGKEKPLLQNKTLAMIFEKPSTRTRVSFETGMFQLGGHALTLSPNDLQLSRGESIADTARTLSRYVNVVMARVYDHKSLETFARNSSIPVINGLSDSYHPCQILADLMTIKEHKKNLKKIKIAWIGDGNNVCNSLILGCAKLKIQLSVAIPDGYEPEFDVIKIGKDAEILEVSDNPAAAVQDADVVMTDTFVSIHNTNSDRVKKFLPKFQVNQALMNKAKKDAIFMHCLPAKRDQEVTSDVIDGSQSVVWDEAENRLHVQKALLVHLLGV</sequence>
<reference evidence="9" key="2">
    <citation type="submission" date="2016-05" db="EMBL/GenBank/DDBJ databases">
        <authorList>
            <person name="Lavstsen T."/>
            <person name="Jespersen J.S."/>
        </authorList>
    </citation>
    <scope>NUCLEOTIDE SEQUENCE [LARGE SCALE GENOMIC DNA]</scope>
    <source>
        <strain evidence="9">U25</strain>
    </source>
</reference>
<keyword evidence="11" id="KW-1185">Reference proteome</keyword>
<proteinExistence type="inferred from homology"/>
<reference evidence="9 11" key="4">
    <citation type="submission" date="2018-04" db="EMBL/GenBank/DDBJ databases">
        <title>Transcriptomics of ammonia oxidizing archaea.</title>
        <authorList>
            <person name="Carini P."/>
        </authorList>
    </citation>
    <scope>NUCLEOTIDE SEQUENCE [LARGE SCALE GENOMIC DNA]</scope>
    <source>
        <strain evidence="9 11">U25</strain>
    </source>
</reference>
<dbReference type="PRINTS" id="PR00100">
    <property type="entry name" value="AOTCASE"/>
</dbReference>
<dbReference type="PROSITE" id="PS00097">
    <property type="entry name" value="CARBAMOYLTRANSFERASE"/>
    <property type="match status" value="1"/>
</dbReference>
<dbReference type="GO" id="GO:0019240">
    <property type="term" value="P:citrulline biosynthetic process"/>
    <property type="evidence" value="ECO:0007669"/>
    <property type="project" value="TreeGrafter"/>
</dbReference>
<dbReference type="InterPro" id="IPR006132">
    <property type="entry name" value="Asp/Orn_carbamoyltranf_P-bd"/>
</dbReference>
<dbReference type="AlphaFoldDB" id="A0A0A7V5K3"/>
<keyword evidence="5" id="KW-0963">Cytoplasm</keyword>
<dbReference type="InterPro" id="IPR002292">
    <property type="entry name" value="Orn/put_carbamltrans"/>
</dbReference>
<dbReference type="KEGG" id="nbv:T478_1118"/>
<feature type="domain" description="Aspartate/ornithine carbamoyltransferase Asp/Orn-binding" evidence="6">
    <location>
        <begin position="154"/>
        <end position="302"/>
    </location>
</feature>
<feature type="domain" description="Aspartate/ornithine carbamoyltransferase carbamoyl-P binding" evidence="7">
    <location>
        <begin position="9"/>
        <end position="148"/>
    </location>
</feature>
<feature type="binding site" evidence="5">
    <location>
        <position position="108"/>
    </location>
    <ligand>
        <name>carbamoyl phosphate</name>
        <dbReference type="ChEBI" id="CHEBI:58228"/>
    </ligand>
</feature>
<dbReference type="Proteomes" id="UP000030944">
    <property type="component" value="Chromosome"/>
</dbReference>
<organism evidence="8 10">
    <name type="scientific">Candidatus Nitrosopelagicus brevis</name>
    <dbReference type="NCBI Taxonomy" id="1410606"/>
    <lineage>
        <taxon>Archaea</taxon>
        <taxon>Nitrososphaerota</taxon>
    </lineage>
</organism>
<evidence type="ECO:0000256" key="3">
    <source>
        <dbReference type="ARBA" id="ARBA00022679"/>
    </source>
</evidence>
<dbReference type="SUPFAM" id="SSF53671">
    <property type="entry name" value="Aspartate/ornithine carbamoyltransferase"/>
    <property type="match status" value="1"/>
</dbReference>
<dbReference type="GO" id="GO:0005737">
    <property type="term" value="C:cytoplasm"/>
    <property type="evidence" value="ECO:0007669"/>
    <property type="project" value="UniProtKB-SubCell"/>
</dbReference>
<evidence type="ECO:0000259" key="7">
    <source>
        <dbReference type="Pfam" id="PF02729"/>
    </source>
</evidence>
<dbReference type="InterPro" id="IPR006131">
    <property type="entry name" value="Asp_carbamoyltransf_Asp/Orn-bd"/>
</dbReference>
<dbReference type="HOGENOM" id="CLU_043846_3_2_2"/>
<feature type="binding site" evidence="5">
    <location>
        <begin position="57"/>
        <end position="60"/>
    </location>
    <ligand>
        <name>carbamoyl phosphate</name>
        <dbReference type="ChEBI" id="CHEBI:58228"/>
    </ligand>
</feature>
<dbReference type="GO" id="GO:0004585">
    <property type="term" value="F:ornithine carbamoyltransferase activity"/>
    <property type="evidence" value="ECO:0007669"/>
    <property type="project" value="UniProtKB-UniRule"/>
</dbReference>
<reference evidence="11" key="3">
    <citation type="submission" date="2016-05" db="EMBL/GenBank/DDBJ databases">
        <authorList>
            <person name="Dupont C."/>
            <person name="Santoro A."/>
        </authorList>
    </citation>
    <scope>NUCLEOTIDE SEQUENCE [LARGE SCALE GENOMIC DNA]</scope>
    <source>
        <strain evidence="11">U25</strain>
    </source>
</reference>
<keyword evidence="3 5" id="KW-0808">Transferase</keyword>
<dbReference type="PRINTS" id="PR00102">
    <property type="entry name" value="OTCASE"/>
</dbReference>
<dbReference type="InterPro" id="IPR006130">
    <property type="entry name" value="Asp/Orn_carbamoylTrfase"/>
</dbReference>
<dbReference type="EC" id="2.1.3.3" evidence="2 5"/>
<reference evidence="8 10" key="1">
    <citation type="journal article" date="2015" name="Proc. Natl. Acad. Sci. U.S.A.">
        <title>Genomic and proteomic characterization of "Candidatus Nitrosopelagicus brevis": An ammonia-oxidizing archaeon from the open ocean.</title>
        <authorList>
            <person name="Santoro A.E."/>
            <person name="Dupont C.L."/>
            <person name="Richter R.A."/>
            <person name="Craig M.T."/>
            <person name="Carini P."/>
            <person name="McIlvin M.R."/>
            <person name="Yang Y."/>
            <person name="Orsi W.D."/>
            <person name="Moran D.M."/>
            <person name="Saito M.A."/>
        </authorList>
    </citation>
    <scope>NUCLEOTIDE SEQUENCE [LARGE SCALE GENOMIC DNA]</scope>
    <source>
        <strain evidence="8">CN25</strain>
        <strain evidence="10">V2</strain>
    </source>
</reference>
<dbReference type="HAMAP" id="MF_01109">
    <property type="entry name" value="OTCase"/>
    <property type="match status" value="1"/>
</dbReference>
<gene>
    <name evidence="8" type="primary">argF</name>
    <name evidence="9" type="ORF">A7X95_03430</name>
    <name evidence="8" type="ORF">T478_1118</name>
</gene>
<dbReference type="Pfam" id="PF00185">
    <property type="entry name" value="OTCace"/>
    <property type="match status" value="1"/>
</dbReference>
<evidence type="ECO:0000256" key="2">
    <source>
        <dbReference type="ARBA" id="ARBA00013007"/>
    </source>
</evidence>
<evidence type="ECO:0000313" key="9">
    <source>
        <dbReference type="EMBL" id="PTL88320.1"/>
    </source>
</evidence>
<feature type="binding site" evidence="5">
    <location>
        <position position="292"/>
    </location>
    <ligand>
        <name>carbamoyl phosphate</name>
        <dbReference type="ChEBI" id="CHEBI:58228"/>
    </ligand>
</feature>
<dbReference type="GO" id="GO:0016597">
    <property type="term" value="F:amino acid binding"/>
    <property type="evidence" value="ECO:0007669"/>
    <property type="project" value="InterPro"/>
</dbReference>
<dbReference type="OrthoDB" id="4696at2157"/>
<comment type="catalytic activity">
    <reaction evidence="4 5">
        <text>carbamoyl phosphate + L-ornithine = L-citrulline + phosphate + H(+)</text>
        <dbReference type="Rhea" id="RHEA:19513"/>
        <dbReference type="ChEBI" id="CHEBI:15378"/>
        <dbReference type="ChEBI" id="CHEBI:43474"/>
        <dbReference type="ChEBI" id="CHEBI:46911"/>
        <dbReference type="ChEBI" id="CHEBI:57743"/>
        <dbReference type="ChEBI" id="CHEBI:58228"/>
        <dbReference type="EC" id="2.1.3.3"/>
    </reaction>
</comment>
<comment type="subcellular location">
    <subcellularLocation>
        <location evidence="5">Cytoplasm</location>
    </subcellularLocation>
</comment>
<dbReference type="EMBL" id="LXWN01000001">
    <property type="protein sequence ID" value="PTL88320.1"/>
    <property type="molecule type" value="Genomic_DNA"/>
</dbReference>
<dbReference type="Pfam" id="PF02729">
    <property type="entry name" value="OTCace_N"/>
    <property type="match status" value="1"/>
</dbReference>
<dbReference type="PANTHER" id="PTHR45753">
    <property type="entry name" value="ORNITHINE CARBAMOYLTRANSFERASE, MITOCHONDRIAL"/>
    <property type="match status" value="1"/>
</dbReference>
<dbReference type="GeneID" id="24817002"/>
<feature type="binding site" evidence="5">
    <location>
        <begin position="135"/>
        <end position="138"/>
    </location>
    <ligand>
        <name>carbamoyl phosphate</name>
        <dbReference type="ChEBI" id="CHEBI:58228"/>
    </ligand>
</feature>
<dbReference type="InterPro" id="IPR024904">
    <property type="entry name" value="OTCase_ArgI"/>
</dbReference>
<dbReference type="NCBIfam" id="TIGR00658">
    <property type="entry name" value="orni_carb_tr"/>
    <property type="match status" value="1"/>
</dbReference>
<feature type="binding site" evidence="5">
    <location>
        <position position="166"/>
    </location>
    <ligand>
        <name>L-ornithine</name>
        <dbReference type="ChEBI" id="CHEBI:46911"/>
    </ligand>
</feature>
<feature type="binding site" evidence="5">
    <location>
        <begin position="229"/>
        <end position="230"/>
    </location>
    <ligand>
        <name>L-ornithine</name>
        <dbReference type="ChEBI" id="CHEBI:46911"/>
    </ligand>
</feature>
<dbReference type="STRING" id="1410606.T478_1118"/>
<dbReference type="Gene3D" id="3.40.50.1370">
    <property type="entry name" value="Aspartate/ornithine carbamoyltransferase"/>
    <property type="match status" value="2"/>
</dbReference>
<evidence type="ECO:0000256" key="1">
    <source>
        <dbReference type="ARBA" id="ARBA00007805"/>
    </source>
</evidence>
<feature type="binding site" evidence="5">
    <location>
        <position position="84"/>
    </location>
    <ligand>
        <name>carbamoyl phosphate</name>
        <dbReference type="ChEBI" id="CHEBI:58228"/>
    </ligand>
</feature>
<dbReference type="EMBL" id="CP007026">
    <property type="protein sequence ID" value="AJA91970.1"/>
    <property type="molecule type" value="Genomic_DNA"/>
</dbReference>
<feature type="binding site" evidence="5">
    <location>
        <begin position="264"/>
        <end position="265"/>
    </location>
    <ligand>
        <name>carbamoyl phosphate</name>
        <dbReference type="ChEBI" id="CHEBI:58228"/>
    </ligand>
</feature>
<dbReference type="InterPro" id="IPR036901">
    <property type="entry name" value="Asp/Orn_carbamoylTrfase_sf"/>
</dbReference>
<evidence type="ECO:0000313" key="11">
    <source>
        <dbReference type="Proteomes" id="UP000241022"/>
    </source>
</evidence>
<feature type="binding site" evidence="5">
    <location>
        <position position="225"/>
    </location>
    <ligand>
        <name>L-ornithine</name>
        <dbReference type="ChEBI" id="CHEBI:46911"/>
    </ligand>
</feature>
<dbReference type="PANTHER" id="PTHR45753:SF3">
    <property type="entry name" value="ORNITHINE TRANSCARBAMYLASE, MITOCHONDRIAL"/>
    <property type="match status" value="1"/>
</dbReference>
<evidence type="ECO:0000256" key="5">
    <source>
        <dbReference type="HAMAP-Rule" id="MF_01109"/>
    </source>
</evidence>
<evidence type="ECO:0000256" key="4">
    <source>
        <dbReference type="ARBA" id="ARBA00048772"/>
    </source>
</evidence>
<name>A0A0A7V5K3_9ARCH</name>
<comment type="similarity">
    <text evidence="1 5">Belongs to the aspartate/ornithine carbamoyltransferase superfamily. OTCase family.</text>
</comment>
<dbReference type="NCBIfam" id="NF001986">
    <property type="entry name" value="PRK00779.1"/>
    <property type="match status" value="1"/>
</dbReference>
<dbReference type="RefSeq" id="WP_048105827.1">
    <property type="nucleotide sequence ID" value="NZ_CP007026.1"/>
</dbReference>
<evidence type="ECO:0000313" key="8">
    <source>
        <dbReference type="EMBL" id="AJA91970.1"/>
    </source>
</evidence>
<protein>
    <recommendedName>
        <fullName evidence="2 5">Ornithine carbamoyltransferase</fullName>
        <shortName evidence="5">OTCase</shortName>
        <ecNumber evidence="2 5">2.1.3.3</ecNumber>
    </recommendedName>
</protein>